<evidence type="ECO:0000313" key="8">
    <source>
        <dbReference type="Proteomes" id="UP001219525"/>
    </source>
</evidence>
<comment type="function">
    <text evidence="6">Catalyzes the reversible reaction in which hydroxymethyl group from 5,10-methylenetetrahydrofolate is transferred onto alpha-ketoisovalerate to form ketopantoate.</text>
</comment>
<evidence type="ECO:0000256" key="4">
    <source>
        <dbReference type="ARBA" id="ARBA00022679"/>
    </source>
</evidence>
<evidence type="ECO:0000256" key="5">
    <source>
        <dbReference type="ARBA" id="ARBA00049172"/>
    </source>
</evidence>
<dbReference type="NCBIfam" id="NF001452">
    <property type="entry name" value="PRK00311.1"/>
    <property type="match status" value="1"/>
</dbReference>
<dbReference type="HAMAP" id="MF_00156">
    <property type="entry name" value="PanB"/>
    <property type="match status" value="1"/>
</dbReference>
<dbReference type="InterPro" id="IPR040442">
    <property type="entry name" value="Pyrv_kinase-like_dom_sf"/>
</dbReference>
<evidence type="ECO:0000256" key="1">
    <source>
        <dbReference type="ARBA" id="ARBA00005033"/>
    </source>
</evidence>
<evidence type="ECO:0000313" key="7">
    <source>
        <dbReference type="EMBL" id="KAJ7189569.1"/>
    </source>
</evidence>
<dbReference type="InterPro" id="IPR015813">
    <property type="entry name" value="Pyrv/PenolPyrv_kinase-like_dom"/>
</dbReference>
<protein>
    <recommendedName>
        <fullName evidence="3 6">3-methyl-2-oxobutanoate hydroxymethyltransferase</fullName>
        <ecNumber evidence="3 6">2.1.2.11</ecNumber>
    </recommendedName>
</protein>
<dbReference type="FunFam" id="3.20.20.60:FF:000003">
    <property type="entry name" value="3-methyl-2-oxobutanoate hydroxymethyltransferase"/>
    <property type="match status" value="1"/>
</dbReference>
<dbReference type="GO" id="GO:0015940">
    <property type="term" value="P:pantothenate biosynthetic process"/>
    <property type="evidence" value="ECO:0007669"/>
    <property type="project" value="UniProtKB-KW"/>
</dbReference>
<keyword evidence="8" id="KW-1185">Reference proteome</keyword>
<evidence type="ECO:0000256" key="2">
    <source>
        <dbReference type="ARBA" id="ARBA00008676"/>
    </source>
</evidence>
<dbReference type="PANTHER" id="PTHR20881">
    <property type="entry name" value="3-METHYL-2-OXOBUTANOATE HYDROXYMETHYLTRANSFERASE"/>
    <property type="match status" value="1"/>
</dbReference>
<sequence>MFCMHLTRLVSQPLRSQRRWMSVRPKEGDITQLKPKVTIQTLQSMRKSKEPITMLTAYDYPTALACSSNPSIDVTLVGDSLAQVCLGYRSTTQLTLDQMIHHASAVARGTTHPLLVADMPFGSYHASIDDAINNAIRMVRESQVEAVKLEGGQEIVNLVQKLTSIGIPVMAHVGLLPQRHISLSGYKVQGKNVASALALLRAAKALEEAGAFSMVVEAVPKELGRYITQNVNIPTIGIGAGPWTNGQVLVWDDAMGTWPGHKAKFVRRFANLQPVRDMGVQSFANAIKDGSFPDPQRESYSMEQAEWTRFLEEVGKE</sequence>
<comment type="caution">
    <text evidence="7">The sequence shown here is derived from an EMBL/GenBank/DDBJ whole genome shotgun (WGS) entry which is preliminary data.</text>
</comment>
<dbReference type="Proteomes" id="UP001219525">
    <property type="component" value="Unassembled WGS sequence"/>
</dbReference>
<dbReference type="Gene3D" id="3.20.20.60">
    <property type="entry name" value="Phosphoenolpyruvate-binding domains"/>
    <property type="match status" value="1"/>
</dbReference>
<dbReference type="InterPro" id="IPR003700">
    <property type="entry name" value="Pantoate_hydroxy_MeTrfase"/>
</dbReference>
<reference evidence="7" key="1">
    <citation type="submission" date="2023-03" db="EMBL/GenBank/DDBJ databases">
        <title>Massive genome expansion in bonnet fungi (Mycena s.s.) driven by repeated elements and novel gene families across ecological guilds.</title>
        <authorList>
            <consortium name="Lawrence Berkeley National Laboratory"/>
            <person name="Harder C.B."/>
            <person name="Miyauchi S."/>
            <person name="Viragh M."/>
            <person name="Kuo A."/>
            <person name="Thoen E."/>
            <person name="Andreopoulos B."/>
            <person name="Lu D."/>
            <person name="Skrede I."/>
            <person name="Drula E."/>
            <person name="Henrissat B."/>
            <person name="Morin E."/>
            <person name="Kohler A."/>
            <person name="Barry K."/>
            <person name="LaButti K."/>
            <person name="Morin E."/>
            <person name="Salamov A."/>
            <person name="Lipzen A."/>
            <person name="Mereny Z."/>
            <person name="Hegedus B."/>
            <person name="Baldrian P."/>
            <person name="Stursova M."/>
            <person name="Weitz H."/>
            <person name="Taylor A."/>
            <person name="Grigoriev I.V."/>
            <person name="Nagy L.G."/>
            <person name="Martin F."/>
            <person name="Kauserud H."/>
        </authorList>
    </citation>
    <scope>NUCLEOTIDE SEQUENCE</scope>
    <source>
        <strain evidence="7">9144</strain>
    </source>
</reference>
<dbReference type="AlphaFoldDB" id="A0AAD6XZ85"/>
<dbReference type="Pfam" id="PF02548">
    <property type="entry name" value="Pantoate_transf"/>
    <property type="match status" value="1"/>
</dbReference>
<comment type="catalytic activity">
    <reaction evidence="5 6">
        <text>(6R)-5,10-methylene-5,6,7,8-tetrahydrofolate + 3-methyl-2-oxobutanoate + H2O = 2-dehydropantoate + (6S)-5,6,7,8-tetrahydrofolate</text>
        <dbReference type="Rhea" id="RHEA:11824"/>
        <dbReference type="ChEBI" id="CHEBI:11561"/>
        <dbReference type="ChEBI" id="CHEBI:11851"/>
        <dbReference type="ChEBI" id="CHEBI:15377"/>
        <dbReference type="ChEBI" id="CHEBI:15636"/>
        <dbReference type="ChEBI" id="CHEBI:57453"/>
        <dbReference type="EC" id="2.1.2.11"/>
    </reaction>
</comment>
<dbReference type="PANTHER" id="PTHR20881:SF0">
    <property type="entry name" value="3-METHYL-2-OXOBUTANOATE HYDROXYMETHYLTRANSFERASE"/>
    <property type="match status" value="1"/>
</dbReference>
<dbReference type="NCBIfam" id="TIGR00222">
    <property type="entry name" value="panB"/>
    <property type="match status" value="1"/>
</dbReference>
<name>A0AAD6XZ85_9AGAR</name>
<dbReference type="EMBL" id="JARJCW010000173">
    <property type="protein sequence ID" value="KAJ7189569.1"/>
    <property type="molecule type" value="Genomic_DNA"/>
</dbReference>
<evidence type="ECO:0000256" key="6">
    <source>
        <dbReference type="RuleBase" id="RU362100"/>
    </source>
</evidence>
<dbReference type="EC" id="2.1.2.11" evidence="3 6"/>
<keyword evidence="6" id="KW-0566">Pantothenate biosynthesis</keyword>
<dbReference type="PIRSF" id="PIRSF000388">
    <property type="entry name" value="Pantoate_hydroxy_MeTrfase"/>
    <property type="match status" value="1"/>
</dbReference>
<accession>A0AAD6XZ85</accession>
<dbReference type="CDD" id="cd06557">
    <property type="entry name" value="KPHMT-like"/>
    <property type="match status" value="1"/>
</dbReference>
<evidence type="ECO:0000256" key="3">
    <source>
        <dbReference type="ARBA" id="ARBA00012618"/>
    </source>
</evidence>
<organism evidence="7 8">
    <name type="scientific">Mycena pura</name>
    <dbReference type="NCBI Taxonomy" id="153505"/>
    <lineage>
        <taxon>Eukaryota</taxon>
        <taxon>Fungi</taxon>
        <taxon>Dikarya</taxon>
        <taxon>Basidiomycota</taxon>
        <taxon>Agaricomycotina</taxon>
        <taxon>Agaricomycetes</taxon>
        <taxon>Agaricomycetidae</taxon>
        <taxon>Agaricales</taxon>
        <taxon>Marasmiineae</taxon>
        <taxon>Mycenaceae</taxon>
        <taxon>Mycena</taxon>
    </lineage>
</organism>
<dbReference type="GO" id="GO:0003864">
    <property type="term" value="F:3-methyl-2-oxobutanoate hydroxymethyltransferase activity"/>
    <property type="evidence" value="ECO:0007669"/>
    <property type="project" value="UniProtKB-EC"/>
</dbReference>
<comment type="similarity">
    <text evidence="2 6">Belongs to the PanB family.</text>
</comment>
<keyword evidence="4 6" id="KW-0808">Transferase</keyword>
<dbReference type="GO" id="GO:0005739">
    <property type="term" value="C:mitochondrion"/>
    <property type="evidence" value="ECO:0007669"/>
    <property type="project" value="TreeGrafter"/>
</dbReference>
<gene>
    <name evidence="7" type="ORF">GGX14DRAFT_609058</name>
</gene>
<dbReference type="GO" id="GO:0000287">
    <property type="term" value="F:magnesium ion binding"/>
    <property type="evidence" value="ECO:0007669"/>
    <property type="project" value="TreeGrafter"/>
</dbReference>
<comment type="pathway">
    <text evidence="1 6">Cofactor biosynthesis; (R)-pantothenate biosynthesis; (R)-pantoate from 3-methyl-2-oxobutanoate: step 1/2.</text>
</comment>
<dbReference type="SUPFAM" id="SSF51621">
    <property type="entry name" value="Phosphoenolpyruvate/pyruvate domain"/>
    <property type="match status" value="1"/>
</dbReference>
<proteinExistence type="inferred from homology"/>